<dbReference type="Gene3D" id="3.60.40.10">
    <property type="entry name" value="PPM-type phosphatase domain"/>
    <property type="match status" value="1"/>
</dbReference>
<feature type="domain" description="PPM-type phosphatase" evidence="1">
    <location>
        <begin position="4"/>
        <end position="241"/>
    </location>
</feature>
<evidence type="ECO:0000313" key="3">
    <source>
        <dbReference type="Proteomes" id="UP000321820"/>
    </source>
</evidence>
<accession>A0A5B9ED77</accession>
<dbReference type="InterPro" id="IPR001932">
    <property type="entry name" value="PPM-type_phosphatase-like_dom"/>
</dbReference>
<proteinExistence type="predicted"/>
<dbReference type="InterPro" id="IPR036457">
    <property type="entry name" value="PPM-type-like_dom_sf"/>
</dbReference>
<dbReference type="Proteomes" id="UP000321820">
    <property type="component" value="Chromosome"/>
</dbReference>
<name>A0A5B9ED77_9BACT</name>
<reference evidence="2 3" key="1">
    <citation type="submission" date="2019-08" db="EMBL/GenBank/DDBJ databases">
        <title>Complete genome sequence of Terriglobus albidus strain ORNL.</title>
        <authorList>
            <person name="Podar M."/>
        </authorList>
    </citation>
    <scope>NUCLEOTIDE SEQUENCE [LARGE SCALE GENOMIC DNA]</scope>
    <source>
        <strain evidence="2 3">ORNL</strain>
    </source>
</reference>
<dbReference type="InterPro" id="IPR015655">
    <property type="entry name" value="PP2C"/>
</dbReference>
<dbReference type="AlphaFoldDB" id="A0A5B9ED77"/>
<dbReference type="KEGG" id="talb:FTW19_10280"/>
<dbReference type="OrthoDB" id="9801841at2"/>
<keyword evidence="3" id="KW-1185">Reference proteome</keyword>
<dbReference type="CDD" id="cd00143">
    <property type="entry name" value="PP2Cc"/>
    <property type="match status" value="1"/>
</dbReference>
<dbReference type="SMART" id="SM00331">
    <property type="entry name" value="PP2C_SIG"/>
    <property type="match status" value="1"/>
</dbReference>
<sequence>MEIRISAAGASDVGRTRRTNEDAFGFDLGRGLFVVCDGVGGSRAGEVASQSAVDCVLRTFPETLADSNDGGNELHRAIQGANRYIYQSSLNDAVYQGMCTTIVAAHFDGTRMWIAHVGDSRAYLLRRQSLHRLTEDHSQLAEKLREGLNHSSKHAMQQWDSMLTQAVGASEIVIPAVSMVRVELGDCFIFATDGVSKALRTSEMLALLLTTSSPEQACQQLVGAANDAGGHDNATCVIVEID</sequence>
<dbReference type="GO" id="GO:0004722">
    <property type="term" value="F:protein serine/threonine phosphatase activity"/>
    <property type="evidence" value="ECO:0007669"/>
    <property type="project" value="InterPro"/>
</dbReference>
<dbReference type="SUPFAM" id="SSF81606">
    <property type="entry name" value="PP2C-like"/>
    <property type="match status" value="1"/>
</dbReference>
<organism evidence="2 3">
    <name type="scientific">Terriglobus albidus</name>
    <dbReference type="NCBI Taxonomy" id="1592106"/>
    <lineage>
        <taxon>Bacteria</taxon>
        <taxon>Pseudomonadati</taxon>
        <taxon>Acidobacteriota</taxon>
        <taxon>Terriglobia</taxon>
        <taxon>Terriglobales</taxon>
        <taxon>Acidobacteriaceae</taxon>
        <taxon>Terriglobus</taxon>
    </lineage>
</organism>
<dbReference type="EMBL" id="CP042806">
    <property type="protein sequence ID" value="QEE28351.1"/>
    <property type="molecule type" value="Genomic_DNA"/>
</dbReference>
<evidence type="ECO:0000259" key="1">
    <source>
        <dbReference type="PROSITE" id="PS51746"/>
    </source>
</evidence>
<evidence type="ECO:0000313" key="2">
    <source>
        <dbReference type="EMBL" id="QEE28351.1"/>
    </source>
</evidence>
<dbReference type="SMART" id="SM00332">
    <property type="entry name" value="PP2Cc"/>
    <property type="match status" value="1"/>
</dbReference>
<protein>
    <submittedName>
        <fullName evidence="2">Serine/threonine-protein phosphatase</fullName>
    </submittedName>
</protein>
<dbReference type="RefSeq" id="WP_147647541.1">
    <property type="nucleotide sequence ID" value="NZ_CP042806.1"/>
</dbReference>
<dbReference type="PROSITE" id="PS51746">
    <property type="entry name" value="PPM_2"/>
    <property type="match status" value="1"/>
</dbReference>
<dbReference type="Pfam" id="PF13672">
    <property type="entry name" value="PP2C_2"/>
    <property type="match status" value="1"/>
</dbReference>
<dbReference type="PANTHER" id="PTHR47992">
    <property type="entry name" value="PROTEIN PHOSPHATASE"/>
    <property type="match status" value="1"/>
</dbReference>
<gene>
    <name evidence="2" type="ORF">FTW19_10280</name>
</gene>